<sequence length="141" mass="15613">MEVIHFRQIDTKLISDLMSNCLCFLAFFLTEWSNSIIALFIVPVIVRISTYPMGLGPAELVLNGAESWGGRGRIFSPFGERAWGNVAPDSYHYLSYKGVGCYDSKRDVHLLKPFRRFKASCLSLVIVLAQGALGGNTAANH</sequence>
<proteinExistence type="predicted"/>
<keyword evidence="1" id="KW-0812">Transmembrane</keyword>
<name>A0A0A0KM53_CUCSA</name>
<dbReference type="Proteomes" id="UP000029981">
    <property type="component" value="Chromosome 6"/>
</dbReference>
<keyword evidence="1" id="KW-1133">Transmembrane helix</keyword>
<keyword evidence="1" id="KW-0472">Membrane</keyword>
<keyword evidence="3" id="KW-1185">Reference proteome</keyword>
<evidence type="ECO:0000313" key="2">
    <source>
        <dbReference type="EMBL" id="KGN49452.1"/>
    </source>
</evidence>
<reference evidence="2 3" key="4">
    <citation type="journal article" date="2011" name="BMC Genomics">
        <title>RNA-Seq improves annotation of protein-coding genes in the cucumber genome.</title>
        <authorList>
            <person name="Li Z."/>
            <person name="Zhang Z."/>
            <person name="Yan P."/>
            <person name="Huang S."/>
            <person name="Fei Z."/>
            <person name="Lin K."/>
        </authorList>
    </citation>
    <scope>NUCLEOTIDE SEQUENCE [LARGE SCALE GENOMIC DNA]</scope>
    <source>
        <strain evidence="3">cv. 9930</strain>
    </source>
</reference>
<feature type="transmembrane region" description="Helical" evidence="1">
    <location>
        <begin position="21"/>
        <end position="46"/>
    </location>
</feature>
<protein>
    <submittedName>
        <fullName evidence="2">Uncharacterized protein</fullName>
    </submittedName>
</protein>
<dbReference type="EMBL" id="CM002927">
    <property type="protein sequence ID" value="KGN49452.1"/>
    <property type="molecule type" value="Genomic_DNA"/>
</dbReference>
<evidence type="ECO:0000256" key="1">
    <source>
        <dbReference type="SAM" id="Phobius"/>
    </source>
</evidence>
<reference evidence="2 3" key="2">
    <citation type="journal article" date="2009" name="PLoS ONE">
        <title>An integrated genetic and cytogenetic map of the cucumber genome.</title>
        <authorList>
            <person name="Ren Y."/>
            <person name="Zhang Z."/>
            <person name="Liu J."/>
            <person name="Staub J.E."/>
            <person name="Han Y."/>
            <person name="Cheng Z."/>
            <person name="Li X."/>
            <person name="Lu J."/>
            <person name="Miao H."/>
            <person name="Kang H."/>
            <person name="Xie B."/>
            <person name="Gu X."/>
            <person name="Wang X."/>
            <person name="Du Y."/>
            <person name="Jin W."/>
            <person name="Huang S."/>
        </authorList>
    </citation>
    <scope>NUCLEOTIDE SEQUENCE [LARGE SCALE GENOMIC DNA]</scope>
    <source>
        <strain evidence="3">cv. 9930</strain>
    </source>
</reference>
<reference evidence="2 3" key="3">
    <citation type="journal article" date="2010" name="BMC Genomics">
        <title>Transcriptome sequencing and comparative analysis of cucumber flowers with different sex types.</title>
        <authorList>
            <person name="Guo S."/>
            <person name="Zheng Y."/>
            <person name="Joung J.G."/>
            <person name="Liu S."/>
            <person name="Zhang Z."/>
            <person name="Crasta O.R."/>
            <person name="Sobral B.W."/>
            <person name="Xu Y."/>
            <person name="Huang S."/>
            <person name="Fei Z."/>
        </authorList>
    </citation>
    <scope>NUCLEOTIDE SEQUENCE [LARGE SCALE GENOMIC DNA]</scope>
    <source>
        <strain evidence="3">cv. 9930</strain>
    </source>
</reference>
<dbReference type="Gramene" id="KGN49452">
    <property type="protein sequence ID" value="KGN49452"/>
    <property type="gene ID" value="Csa_6G525390"/>
</dbReference>
<dbReference type="AlphaFoldDB" id="A0A0A0KM53"/>
<organism evidence="2 3">
    <name type="scientific">Cucumis sativus</name>
    <name type="common">Cucumber</name>
    <dbReference type="NCBI Taxonomy" id="3659"/>
    <lineage>
        <taxon>Eukaryota</taxon>
        <taxon>Viridiplantae</taxon>
        <taxon>Streptophyta</taxon>
        <taxon>Embryophyta</taxon>
        <taxon>Tracheophyta</taxon>
        <taxon>Spermatophyta</taxon>
        <taxon>Magnoliopsida</taxon>
        <taxon>eudicotyledons</taxon>
        <taxon>Gunneridae</taxon>
        <taxon>Pentapetalae</taxon>
        <taxon>rosids</taxon>
        <taxon>fabids</taxon>
        <taxon>Cucurbitales</taxon>
        <taxon>Cucurbitaceae</taxon>
        <taxon>Benincaseae</taxon>
        <taxon>Cucumis</taxon>
    </lineage>
</organism>
<evidence type="ECO:0000313" key="3">
    <source>
        <dbReference type="Proteomes" id="UP000029981"/>
    </source>
</evidence>
<gene>
    <name evidence="2" type="ORF">Csa_6G525390</name>
</gene>
<accession>A0A0A0KM53</accession>
<reference evidence="2 3" key="1">
    <citation type="journal article" date="2009" name="Nat. Genet.">
        <title>The genome of the cucumber, Cucumis sativus L.</title>
        <authorList>
            <person name="Huang S."/>
            <person name="Li R."/>
            <person name="Zhang Z."/>
            <person name="Li L."/>
            <person name="Gu X."/>
            <person name="Fan W."/>
            <person name="Lucas W.J."/>
            <person name="Wang X."/>
            <person name="Xie B."/>
            <person name="Ni P."/>
            <person name="Ren Y."/>
            <person name="Zhu H."/>
            <person name="Li J."/>
            <person name="Lin K."/>
            <person name="Jin W."/>
            <person name="Fei Z."/>
            <person name="Li G."/>
            <person name="Staub J."/>
            <person name="Kilian A."/>
            <person name="van der Vossen E.A."/>
            <person name="Wu Y."/>
            <person name="Guo J."/>
            <person name="He J."/>
            <person name="Jia Z."/>
            <person name="Ren Y."/>
            <person name="Tian G."/>
            <person name="Lu Y."/>
            <person name="Ruan J."/>
            <person name="Qian W."/>
            <person name="Wang M."/>
            <person name="Huang Q."/>
            <person name="Li B."/>
            <person name="Xuan Z."/>
            <person name="Cao J."/>
            <person name="Asan"/>
            <person name="Wu Z."/>
            <person name="Zhang J."/>
            <person name="Cai Q."/>
            <person name="Bai Y."/>
            <person name="Zhao B."/>
            <person name="Han Y."/>
            <person name="Li Y."/>
            <person name="Li X."/>
            <person name="Wang S."/>
            <person name="Shi Q."/>
            <person name="Liu S."/>
            <person name="Cho W.K."/>
            <person name="Kim J.Y."/>
            <person name="Xu Y."/>
            <person name="Heller-Uszynska K."/>
            <person name="Miao H."/>
            <person name="Cheng Z."/>
            <person name="Zhang S."/>
            <person name="Wu J."/>
            <person name="Yang Y."/>
            <person name="Kang H."/>
            <person name="Li M."/>
            <person name="Liang H."/>
            <person name="Ren X."/>
            <person name="Shi Z."/>
            <person name="Wen M."/>
            <person name="Jian M."/>
            <person name="Yang H."/>
            <person name="Zhang G."/>
            <person name="Yang Z."/>
            <person name="Chen R."/>
            <person name="Liu S."/>
            <person name="Li J."/>
            <person name="Ma L."/>
            <person name="Liu H."/>
            <person name="Zhou Y."/>
            <person name="Zhao J."/>
            <person name="Fang X."/>
            <person name="Li G."/>
            <person name="Fang L."/>
            <person name="Li Y."/>
            <person name="Liu D."/>
            <person name="Zheng H."/>
            <person name="Zhang Y."/>
            <person name="Qin N."/>
            <person name="Li Z."/>
            <person name="Yang G."/>
            <person name="Yang S."/>
            <person name="Bolund L."/>
            <person name="Kristiansen K."/>
            <person name="Zheng H."/>
            <person name="Li S."/>
            <person name="Zhang X."/>
            <person name="Yang H."/>
            <person name="Wang J."/>
            <person name="Sun R."/>
            <person name="Zhang B."/>
            <person name="Jiang S."/>
            <person name="Wang J."/>
            <person name="Du Y."/>
            <person name="Li S."/>
        </authorList>
    </citation>
    <scope>NUCLEOTIDE SEQUENCE [LARGE SCALE GENOMIC DNA]</scope>
    <source>
        <strain evidence="3">cv. 9930</strain>
    </source>
</reference>